<dbReference type="Proteomes" id="UP000054538">
    <property type="component" value="Unassembled WGS sequence"/>
</dbReference>
<protein>
    <submittedName>
        <fullName evidence="1">Uncharacterized protein</fullName>
    </submittedName>
</protein>
<sequence length="66" mass="7284">MSCSNPWSISTNLQRISSSSKIMTPSTQAGRPKTGLNTMIMKSWYGLLNLQTLIPYNIYGLSSKEG</sequence>
<evidence type="ECO:0000313" key="1">
    <source>
        <dbReference type="EMBL" id="KIK73972.1"/>
    </source>
</evidence>
<dbReference type="HOGENOM" id="CLU_2831916_0_0_1"/>
<keyword evidence="2" id="KW-1185">Reference proteome</keyword>
<reference evidence="1 2" key="1">
    <citation type="submission" date="2014-04" db="EMBL/GenBank/DDBJ databases">
        <authorList>
            <consortium name="DOE Joint Genome Institute"/>
            <person name="Kuo A."/>
            <person name="Kohler A."/>
            <person name="Jargeat P."/>
            <person name="Nagy L.G."/>
            <person name="Floudas D."/>
            <person name="Copeland A."/>
            <person name="Barry K.W."/>
            <person name="Cichocki N."/>
            <person name="Veneault-Fourrey C."/>
            <person name="LaButti K."/>
            <person name="Lindquist E.A."/>
            <person name="Lipzen A."/>
            <person name="Lundell T."/>
            <person name="Morin E."/>
            <person name="Murat C."/>
            <person name="Sun H."/>
            <person name="Tunlid A."/>
            <person name="Henrissat B."/>
            <person name="Grigoriev I.V."/>
            <person name="Hibbett D.S."/>
            <person name="Martin F."/>
            <person name="Nordberg H.P."/>
            <person name="Cantor M.N."/>
            <person name="Hua S.X."/>
        </authorList>
    </citation>
    <scope>NUCLEOTIDE SEQUENCE [LARGE SCALE GENOMIC DNA]</scope>
    <source>
        <strain evidence="1 2">Ve08.2h10</strain>
    </source>
</reference>
<dbReference type="AlphaFoldDB" id="A0A0D0BR65"/>
<reference evidence="2" key="2">
    <citation type="submission" date="2015-01" db="EMBL/GenBank/DDBJ databases">
        <title>Evolutionary Origins and Diversification of the Mycorrhizal Mutualists.</title>
        <authorList>
            <consortium name="DOE Joint Genome Institute"/>
            <consortium name="Mycorrhizal Genomics Consortium"/>
            <person name="Kohler A."/>
            <person name="Kuo A."/>
            <person name="Nagy L.G."/>
            <person name="Floudas D."/>
            <person name="Copeland A."/>
            <person name="Barry K.W."/>
            <person name="Cichocki N."/>
            <person name="Veneault-Fourrey C."/>
            <person name="LaButti K."/>
            <person name="Lindquist E.A."/>
            <person name="Lipzen A."/>
            <person name="Lundell T."/>
            <person name="Morin E."/>
            <person name="Murat C."/>
            <person name="Riley R."/>
            <person name="Ohm R."/>
            <person name="Sun H."/>
            <person name="Tunlid A."/>
            <person name="Henrissat B."/>
            <person name="Grigoriev I.V."/>
            <person name="Hibbett D.S."/>
            <person name="Martin F."/>
        </authorList>
    </citation>
    <scope>NUCLEOTIDE SEQUENCE [LARGE SCALE GENOMIC DNA]</scope>
    <source>
        <strain evidence="2">Ve08.2h10</strain>
    </source>
</reference>
<accession>A0A0D0BR65</accession>
<name>A0A0D0BR65_9AGAM</name>
<dbReference type="InParanoid" id="A0A0D0BR65"/>
<dbReference type="EMBL" id="KN829271">
    <property type="protein sequence ID" value="KIK73972.1"/>
    <property type="molecule type" value="Genomic_DNA"/>
</dbReference>
<proteinExistence type="predicted"/>
<evidence type="ECO:0000313" key="2">
    <source>
        <dbReference type="Proteomes" id="UP000054538"/>
    </source>
</evidence>
<feature type="non-terminal residue" evidence="1">
    <location>
        <position position="66"/>
    </location>
</feature>
<organism evidence="1 2">
    <name type="scientific">Paxillus rubicundulus Ve08.2h10</name>
    <dbReference type="NCBI Taxonomy" id="930991"/>
    <lineage>
        <taxon>Eukaryota</taxon>
        <taxon>Fungi</taxon>
        <taxon>Dikarya</taxon>
        <taxon>Basidiomycota</taxon>
        <taxon>Agaricomycotina</taxon>
        <taxon>Agaricomycetes</taxon>
        <taxon>Agaricomycetidae</taxon>
        <taxon>Boletales</taxon>
        <taxon>Paxilineae</taxon>
        <taxon>Paxillaceae</taxon>
        <taxon>Paxillus</taxon>
    </lineage>
</organism>
<gene>
    <name evidence="1" type="ORF">PAXRUDRAFT_792341</name>
</gene>